<organism evidence="2 3">
    <name type="scientific">Pisum sativum</name>
    <name type="common">Garden pea</name>
    <name type="synonym">Lathyrus oleraceus</name>
    <dbReference type="NCBI Taxonomy" id="3888"/>
    <lineage>
        <taxon>Eukaryota</taxon>
        <taxon>Viridiplantae</taxon>
        <taxon>Streptophyta</taxon>
        <taxon>Embryophyta</taxon>
        <taxon>Tracheophyta</taxon>
        <taxon>Spermatophyta</taxon>
        <taxon>Magnoliopsida</taxon>
        <taxon>eudicotyledons</taxon>
        <taxon>Gunneridae</taxon>
        <taxon>Pentapetalae</taxon>
        <taxon>rosids</taxon>
        <taxon>fabids</taxon>
        <taxon>Fabales</taxon>
        <taxon>Fabaceae</taxon>
        <taxon>Papilionoideae</taxon>
        <taxon>50 kb inversion clade</taxon>
        <taxon>NPAAA clade</taxon>
        <taxon>Hologalegina</taxon>
        <taxon>IRL clade</taxon>
        <taxon>Fabeae</taxon>
        <taxon>Lathyrus</taxon>
    </lineage>
</organism>
<evidence type="ECO:0000313" key="3">
    <source>
        <dbReference type="Proteomes" id="UP001058974"/>
    </source>
</evidence>
<evidence type="ECO:0000256" key="1">
    <source>
        <dbReference type="SAM" id="MobiDB-lite"/>
    </source>
</evidence>
<reference evidence="2 3" key="1">
    <citation type="journal article" date="2022" name="Nat. Genet.">
        <title>Improved pea reference genome and pan-genome highlight genomic features and evolutionary characteristics.</title>
        <authorList>
            <person name="Yang T."/>
            <person name="Liu R."/>
            <person name="Luo Y."/>
            <person name="Hu S."/>
            <person name="Wang D."/>
            <person name="Wang C."/>
            <person name="Pandey M.K."/>
            <person name="Ge S."/>
            <person name="Xu Q."/>
            <person name="Li N."/>
            <person name="Li G."/>
            <person name="Huang Y."/>
            <person name="Saxena R.K."/>
            <person name="Ji Y."/>
            <person name="Li M."/>
            <person name="Yan X."/>
            <person name="He Y."/>
            <person name="Liu Y."/>
            <person name="Wang X."/>
            <person name="Xiang C."/>
            <person name="Varshney R.K."/>
            <person name="Ding H."/>
            <person name="Gao S."/>
            <person name="Zong X."/>
        </authorList>
    </citation>
    <scope>NUCLEOTIDE SEQUENCE [LARGE SCALE GENOMIC DNA]</scope>
    <source>
        <strain evidence="2 3">cv. Zhongwan 6</strain>
    </source>
</reference>
<feature type="region of interest" description="Disordered" evidence="1">
    <location>
        <begin position="167"/>
        <end position="200"/>
    </location>
</feature>
<dbReference type="Proteomes" id="UP001058974">
    <property type="component" value="Chromosome 2"/>
</dbReference>
<dbReference type="EMBL" id="JAMSHJ010000002">
    <property type="protein sequence ID" value="KAI5439149.1"/>
    <property type="molecule type" value="Genomic_DNA"/>
</dbReference>
<evidence type="ECO:0000313" key="2">
    <source>
        <dbReference type="EMBL" id="KAI5439149.1"/>
    </source>
</evidence>
<gene>
    <name evidence="2" type="ORF">KIW84_024792</name>
</gene>
<feature type="region of interest" description="Disordered" evidence="1">
    <location>
        <begin position="1"/>
        <end position="21"/>
    </location>
</feature>
<protein>
    <submittedName>
        <fullName evidence="2">Uncharacterized protein</fullName>
    </submittedName>
</protein>
<dbReference type="Gramene" id="Psat02G0479200-T1">
    <property type="protein sequence ID" value="KAI5439149.1"/>
    <property type="gene ID" value="KIW84_024792"/>
</dbReference>
<accession>A0A9D5BD28</accession>
<feature type="compositionally biased region" description="Polar residues" evidence="1">
    <location>
        <begin position="11"/>
        <end position="21"/>
    </location>
</feature>
<dbReference type="AlphaFoldDB" id="A0A9D5BD28"/>
<proteinExistence type="predicted"/>
<keyword evidence="3" id="KW-1185">Reference proteome</keyword>
<feature type="compositionally biased region" description="Basic and acidic residues" evidence="1">
    <location>
        <begin position="1"/>
        <end position="10"/>
    </location>
</feature>
<name>A0A9D5BD28_PEA</name>
<comment type="caution">
    <text evidence="2">The sequence shown here is derived from an EMBL/GenBank/DDBJ whole genome shotgun (WGS) entry which is preliminary data.</text>
</comment>
<sequence length="200" mass="22246">MTSPRPHEETSSAGDTTTPLVTDTDFSVASTVSTKFVGPILTLCQPQTLTPTTMGTMGHHIPSFTVPMHRTLGMLTEFMANMHNLGSTYSDTLSSPFPRYQGLGPLATPFGRPSGFRLTSQSVPTFTSSFVIVMRQQMDESNHEMDSTQSYQQLATQITRIRYFLGAPRAQVRRNPTPPPRPETPVRQEKMTNDTVEQEY</sequence>